<feature type="transmembrane region" description="Helical" evidence="5">
    <location>
        <begin position="34"/>
        <end position="54"/>
    </location>
</feature>
<feature type="transmembrane region" description="Helical" evidence="5">
    <location>
        <begin position="108"/>
        <end position="126"/>
    </location>
</feature>
<name>A0A0P6YP60_9CHLR</name>
<dbReference type="InterPro" id="IPR007016">
    <property type="entry name" value="O-antigen_ligase-rel_domated"/>
</dbReference>
<evidence type="ECO:0000313" key="7">
    <source>
        <dbReference type="EMBL" id="KPL84656.1"/>
    </source>
</evidence>
<dbReference type="EMBL" id="LGKO01000002">
    <property type="protein sequence ID" value="KPL84656.1"/>
    <property type="molecule type" value="Genomic_DNA"/>
</dbReference>
<sequence length="471" mass="52266">MGEMMTVSRRTKSLRALHRLSQTEENPEIIIKNISRMLIVVILITWGFSFIGGYSNSVIVLNVLGLLLAIVGMRYPAIGVLGVGLLCTLDPLTRNLLLSGGLWRWNTLNYWLVIVILLNLRLLLRLNDPNSRWLMAFWGIMALMLPLSVYVSDGLQDLLNVGATLGILIYFVKASRNPQVYYWQGIVNGVVGVLGGLAFYLQLGNLPYINPNSWAAFPMTALFSIALALPSAKDIKYGRLILLSLAAVNVIWVFLTGSRGSLLTAMVVVVCYLMILRSISWTTLFLIAGSIAAFWAFNLLWEREAYALSRIQRLFDPTYTIAERTSGRSDIAATGLKIFQERPFGIGTGSFRAGAILLNIQGGAARPAHSGWIKTLAENGVQGILIMVFMVGSFLVVGWQRRDKNCFAIGFLVTTVLAVSFVSKEFQGKDLWYLVAGAIPLLNPQHTENYLNEPIMRSSRRRVRSKEAGIK</sequence>
<keyword evidence="4 5" id="KW-0472">Membrane</keyword>
<evidence type="ECO:0000313" key="8">
    <source>
        <dbReference type="Proteomes" id="UP000050544"/>
    </source>
</evidence>
<dbReference type="InterPro" id="IPR051533">
    <property type="entry name" value="WaaL-like"/>
</dbReference>
<dbReference type="AlphaFoldDB" id="A0A0P6YP60"/>
<keyword evidence="3 5" id="KW-1133">Transmembrane helix</keyword>
<feature type="transmembrane region" description="Helical" evidence="5">
    <location>
        <begin position="181"/>
        <end position="201"/>
    </location>
</feature>
<proteinExistence type="predicted"/>
<feature type="transmembrane region" description="Helical" evidence="5">
    <location>
        <begin position="213"/>
        <end position="230"/>
    </location>
</feature>
<evidence type="ECO:0000256" key="3">
    <source>
        <dbReference type="ARBA" id="ARBA00022989"/>
    </source>
</evidence>
<evidence type="ECO:0000259" key="6">
    <source>
        <dbReference type="Pfam" id="PF04932"/>
    </source>
</evidence>
<feature type="transmembrane region" description="Helical" evidence="5">
    <location>
        <begin position="283"/>
        <end position="301"/>
    </location>
</feature>
<evidence type="ECO:0000256" key="2">
    <source>
        <dbReference type="ARBA" id="ARBA00022692"/>
    </source>
</evidence>
<dbReference type="OrthoDB" id="9782491at2"/>
<reference evidence="7 8" key="1">
    <citation type="submission" date="2015-07" db="EMBL/GenBank/DDBJ databases">
        <title>Whole genome sequence of Thermanaerothrix daxensis DSM 23592.</title>
        <authorList>
            <person name="Hemp J."/>
            <person name="Ward L.M."/>
            <person name="Pace L.A."/>
            <person name="Fischer W.W."/>
        </authorList>
    </citation>
    <scope>NUCLEOTIDE SEQUENCE [LARGE SCALE GENOMIC DNA]</scope>
    <source>
        <strain evidence="7 8">GNS-1</strain>
    </source>
</reference>
<feature type="domain" description="O-antigen ligase-related" evidence="6">
    <location>
        <begin position="248"/>
        <end position="387"/>
    </location>
</feature>
<feature type="transmembrane region" description="Helical" evidence="5">
    <location>
        <begin position="133"/>
        <end position="152"/>
    </location>
</feature>
<comment type="subcellular location">
    <subcellularLocation>
        <location evidence="1">Membrane</location>
        <topology evidence="1">Multi-pass membrane protein</topology>
    </subcellularLocation>
</comment>
<dbReference type="PANTHER" id="PTHR37422:SF13">
    <property type="entry name" value="LIPOPOLYSACCHARIDE BIOSYNTHESIS PROTEIN PA4999-RELATED"/>
    <property type="match status" value="1"/>
</dbReference>
<feature type="transmembrane region" description="Helical" evidence="5">
    <location>
        <begin position="406"/>
        <end position="423"/>
    </location>
</feature>
<dbReference type="GO" id="GO:0016020">
    <property type="term" value="C:membrane"/>
    <property type="evidence" value="ECO:0007669"/>
    <property type="project" value="UniProtKB-SubCell"/>
</dbReference>
<keyword evidence="2 5" id="KW-0812">Transmembrane</keyword>
<evidence type="ECO:0000256" key="1">
    <source>
        <dbReference type="ARBA" id="ARBA00004141"/>
    </source>
</evidence>
<dbReference type="RefSeq" id="WP_054521219.1">
    <property type="nucleotide sequence ID" value="NZ_LGKO01000002.1"/>
</dbReference>
<organism evidence="7 8">
    <name type="scientific">Thermanaerothrix daxensis</name>
    <dbReference type="NCBI Taxonomy" id="869279"/>
    <lineage>
        <taxon>Bacteria</taxon>
        <taxon>Bacillati</taxon>
        <taxon>Chloroflexota</taxon>
        <taxon>Anaerolineae</taxon>
        <taxon>Anaerolineales</taxon>
        <taxon>Anaerolineaceae</taxon>
        <taxon>Thermanaerothrix</taxon>
    </lineage>
</organism>
<evidence type="ECO:0000256" key="5">
    <source>
        <dbReference type="SAM" id="Phobius"/>
    </source>
</evidence>
<dbReference type="Proteomes" id="UP000050544">
    <property type="component" value="Unassembled WGS sequence"/>
</dbReference>
<feature type="transmembrane region" description="Helical" evidence="5">
    <location>
        <begin position="66"/>
        <end position="88"/>
    </location>
</feature>
<feature type="transmembrane region" description="Helical" evidence="5">
    <location>
        <begin position="237"/>
        <end position="254"/>
    </location>
</feature>
<keyword evidence="8" id="KW-1185">Reference proteome</keyword>
<evidence type="ECO:0000256" key="4">
    <source>
        <dbReference type="ARBA" id="ARBA00023136"/>
    </source>
</evidence>
<gene>
    <name evidence="7" type="ORF">SE15_06320</name>
</gene>
<dbReference type="Pfam" id="PF04932">
    <property type="entry name" value="Wzy_C"/>
    <property type="match status" value="1"/>
</dbReference>
<comment type="caution">
    <text evidence="7">The sequence shown here is derived from an EMBL/GenBank/DDBJ whole genome shotgun (WGS) entry which is preliminary data.</text>
</comment>
<dbReference type="PANTHER" id="PTHR37422">
    <property type="entry name" value="TEICHURONIC ACID BIOSYNTHESIS PROTEIN TUAE"/>
    <property type="match status" value="1"/>
</dbReference>
<protein>
    <recommendedName>
        <fullName evidence="6">O-antigen ligase-related domain-containing protein</fullName>
    </recommendedName>
</protein>
<feature type="transmembrane region" description="Helical" evidence="5">
    <location>
        <begin position="380"/>
        <end position="399"/>
    </location>
</feature>
<feature type="transmembrane region" description="Helical" evidence="5">
    <location>
        <begin position="158"/>
        <end position="174"/>
    </location>
</feature>
<accession>A0A0P6YP60</accession>